<evidence type="ECO:0000313" key="2">
    <source>
        <dbReference type="Proteomes" id="UP000593576"/>
    </source>
</evidence>
<sequence>MGVKSTLLEKEAINFNWVVENIRTTLMVAQDLLRLERLREMNKIL</sequence>
<dbReference type="AlphaFoldDB" id="A0A7J9LW31"/>
<keyword evidence="2" id="KW-1185">Reference proteome</keyword>
<gene>
    <name evidence="1" type="ORF">Goshw_014262</name>
</gene>
<accession>A0A7J9LW31</accession>
<name>A0A7J9LW31_GOSSC</name>
<dbReference type="Proteomes" id="UP000593576">
    <property type="component" value="Unassembled WGS sequence"/>
</dbReference>
<proteinExistence type="predicted"/>
<organism evidence="1 2">
    <name type="scientific">Gossypium schwendimanii</name>
    <name type="common">Cotton</name>
    <dbReference type="NCBI Taxonomy" id="34291"/>
    <lineage>
        <taxon>Eukaryota</taxon>
        <taxon>Viridiplantae</taxon>
        <taxon>Streptophyta</taxon>
        <taxon>Embryophyta</taxon>
        <taxon>Tracheophyta</taxon>
        <taxon>Spermatophyta</taxon>
        <taxon>Magnoliopsida</taxon>
        <taxon>eudicotyledons</taxon>
        <taxon>Gunneridae</taxon>
        <taxon>Pentapetalae</taxon>
        <taxon>rosids</taxon>
        <taxon>malvids</taxon>
        <taxon>Malvales</taxon>
        <taxon>Malvaceae</taxon>
        <taxon>Malvoideae</taxon>
        <taxon>Gossypium</taxon>
    </lineage>
</organism>
<evidence type="ECO:0000313" key="1">
    <source>
        <dbReference type="EMBL" id="MBA0862920.1"/>
    </source>
</evidence>
<reference evidence="1 2" key="1">
    <citation type="journal article" date="2019" name="Genome Biol. Evol.">
        <title>Insights into the evolution of the New World diploid cottons (Gossypium, subgenus Houzingenia) based on genome sequencing.</title>
        <authorList>
            <person name="Grover C.E."/>
            <person name="Arick M.A. 2nd"/>
            <person name="Thrash A."/>
            <person name="Conover J.L."/>
            <person name="Sanders W.S."/>
            <person name="Peterson D.G."/>
            <person name="Frelichowski J.E."/>
            <person name="Scheffler J.A."/>
            <person name="Scheffler B.E."/>
            <person name="Wendel J.F."/>
        </authorList>
    </citation>
    <scope>NUCLEOTIDE SEQUENCE [LARGE SCALE GENOMIC DNA]</scope>
    <source>
        <strain evidence="1">1</strain>
        <tissue evidence="1">Leaf</tissue>
    </source>
</reference>
<comment type="caution">
    <text evidence="1">The sequence shown here is derived from an EMBL/GenBank/DDBJ whole genome shotgun (WGS) entry which is preliminary data.</text>
</comment>
<dbReference type="EMBL" id="JABFAF010000008">
    <property type="protein sequence ID" value="MBA0862920.1"/>
    <property type="molecule type" value="Genomic_DNA"/>
</dbReference>
<protein>
    <submittedName>
        <fullName evidence="1">Uncharacterized protein</fullName>
    </submittedName>
</protein>